<comment type="caution">
    <text evidence="5">The sequence shown here is derived from an EMBL/GenBank/DDBJ whole genome shotgun (WGS) entry which is preliminary data.</text>
</comment>
<dbReference type="GO" id="GO:0005829">
    <property type="term" value="C:cytosol"/>
    <property type="evidence" value="ECO:0007669"/>
    <property type="project" value="TreeGrafter"/>
</dbReference>
<feature type="binding site" evidence="3">
    <location>
        <begin position="209"/>
        <end position="210"/>
    </location>
    <ligand>
        <name>substrate</name>
    </ligand>
</feature>
<dbReference type="Gene3D" id="3.10.310.10">
    <property type="entry name" value="Diaminopimelate Epimerase, Chain A, domain 1"/>
    <property type="match status" value="2"/>
</dbReference>
<keyword evidence="3" id="KW-0963">Cytoplasm</keyword>
<dbReference type="PANTHER" id="PTHR31689">
    <property type="entry name" value="DIAMINOPIMELATE EPIMERASE, CHLOROPLASTIC"/>
    <property type="match status" value="1"/>
</dbReference>
<comment type="catalytic activity">
    <reaction evidence="3">
        <text>(2S,6S)-2,6-diaminopimelate = meso-2,6-diaminopimelate</text>
        <dbReference type="Rhea" id="RHEA:15393"/>
        <dbReference type="ChEBI" id="CHEBI:57609"/>
        <dbReference type="ChEBI" id="CHEBI:57791"/>
        <dbReference type="EC" id="5.1.1.7"/>
    </reaction>
</comment>
<comment type="similarity">
    <text evidence="1 3">Belongs to the diaminopimelate epimerase family.</text>
</comment>
<dbReference type="GO" id="GO:0009089">
    <property type="term" value="P:lysine biosynthetic process via diaminopimelate"/>
    <property type="evidence" value="ECO:0007669"/>
    <property type="project" value="UniProtKB-UniRule"/>
</dbReference>
<comment type="subunit">
    <text evidence="3">Homodimer.</text>
</comment>
<evidence type="ECO:0000313" key="6">
    <source>
        <dbReference type="Proteomes" id="UP000824230"/>
    </source>
</evidence>
<dbReference type="AlphaFoldDB" id="A0A9D1VKE2"/>
<feature type="binding site" evidence="3">
    <location>
        <position position="62"/>
    </location>
    <ligand>
        <name>substrate</name>
    </ligand>
</feature>
<gene>
    <name evidence="3 5" type="primary">dapF</name>
    <name evidence="5" type="ORF">H9738_03985</name>
</gene>
<dbReference type="EMBL" id="DXFG01000077">
    <property type="protein sequence ID" value="HIX37015.1"/>
    <property type="molecule type" value="Genomic_DNA"/>
</dbReference>
<comment type="caution">
    <text evidence="3">Lacks conserved residue(s) required for the propagation of feature annotation.</text>
</comment>
<keyword evidence="3" id="KW-0457">Lysine biosynthesis</keyword>
<sequence>MEFYKYHSLGNDYLVYDIRKNQEELDQEKIIRVCSRNFGIGSDGIVAGPYEKDGNFFVRVFNPDGTEAEQGGNALRIFAHYLRVTGTIQKESFSLATKSGISQIRFLNREGNRIQMTMGKLDFSSRTLGLSGPDREAVHEFHNFGGEEYDCSCVSAGNPHCVIILENIDRETVCRIGKYSEWAECFPEGINTEIVEILDKNNIQIEIFERGAGYTLASATGACAAAGTAYRRGLIDSDVMVHMPGGKLWTQIDEEWAVKTIGSVKRICKIQLFEDFFQGN</sequence>
<dbReference type="HAMAP" id="MF_00197">
    <property type="entry name" value="DAP_epimerase"/>
    <property type="match status" value="1"/>
</dbReference>
<evidence type="ECO:0000256" key="2">
    <source>
        <dbReference type="ARBA" id="ARBA00023235"/>
    </source>
</evidence>
<feature type="binding site" evidence="3">
    <location>
        <begin position="72"/>
        <end position="73"/>
    </location>
    <ligand>
        <name>substrate</name>
    </ligand>
</feature>
<comment type="function">
    <text evidence="3">Catalyzes the stereoinversion of LL-2,6-diaminopimelate (L,L-DAP) to meso-diaminopimelate (meso-DAP), a precursor of L-lysine and an essential component of the bacterial peptidoglycan.</text>
</comment>
<dbReference type="NCBIfam" id="TIGR00652">
    <property type="entry name" value="DapF"/>
    <property type="match status" value="1"/>
</dbReference>
<dbReference type="Pfam" id="PF01678">
    <property type="entry name" value="DAP_epimerase"/>
    <property type="match status" value="2"/>
</dbReference>
<feature type="site" description="Could be important to modulate the pK values of the two catalytic cysteine residues" evidence="3">
    <location>
        <position position="160"/>
    </location>
</feature>
<feature type="binding site" evidence="3">
    <location>
        <position position="11"/>
    </location>
    <ligand>
        <name>substrate</name>
    </ligand>
</feature>
<dbReference type="GO" id="GO:0008837">
    <property type="term" value="F:diaminopimelate epimerase activity"/>
    <property type="evidence" value="ECO:0007669"/>
    <property type="project" value="UniProtKB-UniRule"/>
</dbReference>
<dbReference type="PANTHER" id="PTHR31689:SF0">
    <property type="entry name" value="DIAMINOPIMELATE EPIMERASE"/>
    <property type="match status" value="1"/>
</dbReference>
<comment type="subcellular location">
    <subcellularLocation>
        <location evidence="3">Cytoplasm</location>
    </subcellularLocation>
</comment>
<feature type="site" description="Could be important to modulate the pK values of the two catalytic cysteine residues" evidence="3">
    <location>
        <position position="209"/>
    </location>
</feature>
<evidence type="ECO:0000256" key="4">
    <source>
        <dbReference type="NCBIfam" id="TIGR00652"/>
    </source>
</evidence>
<dbReference type="EC" id="5.1.1.7" evidence="3 4"/>
<protein>
    <recommendedName>
        <fullName evidence="3 4">Diaminopimelate epimerase</fullName>
        <shortName evidence="3">DAP epimerase</shortName>
        <ecNumber evidence="3 4">5.1.1.7</ecNumber>
    </recommendedName>
    <alternativeName>
        <fullName evidence="3">PLP-independent amino acid racemase</fullName>
    </alternativeName>
</protein>
<proteinExistence type="inferred from homology"/>
<feature type="binding site" evidence="3">
    <location>
        <position position="158"/>
    </location>
    <ligand>
        <name>substrate</name>
    </ligand>
</feature>
<keyword evidence="3" id="KW-0028">Amino-acid biosynthesis</keyword>
<keyword evidence="2 3" id="KW-0413">Isomerase</keyword>
<reference evidence="5" key="1">
    <citation type="journal article" date="2021" name="PeerJ">
        <title>Extensive microbial diversity within the chicken gut microbiome revealed by metagenomics and culture.</title>
        <authorList>
            <person name="Gilroy R."/>
            <person name="Ravi A."/>
            <person name="Getino M."/>
            <person name="Pursley I."/>
            <person name="Horton D.L."/>
            <person name="Alikhan N.F."/>
            <person name="Baker D."/>
            <person name="Gharbi K."/>
            <person name="Hall N."/>
            <person name="Watson M."/>
            <person name="Adriaenssens E.M."/>
            <person name="Foster-Nyarko E."/>
            <person name="Jarju S."/>
            <person name="Secka A."/>
            <person name="Antonio M."/>
            <person name="Oren A."/>
            <person name="Chaudhuri R.R."/>
            <person name="La Ragione R."/>
            <person name="Hildebrand F."/>
            <person name="Pallen M.J."/>
        </authorList>
    </citation>
    <scope>NUCLEOTIDE SEQUENCE</scope>
    <source>
        <strain evidence="5">ChiHjej12B11-1927</strain>
    </source>
</reference>
<comment type="pathway">
    <text evidence="3">Amino-acid biosynthesis; L-lysine biosynthesis via DAP pathway; DL-2,6-diaminopimelate from LL-2,6-diaminopimelate: step 1/1.</text>
</comment>
<name>A0A9D1VKE2_9FIRM</name>
<dbReference type="InterPro" id="IPR001653">
    <property type="entry name" value="DAP_epimerase_DapF"/>
</dbReference>
<organism evidence="5 6">
    <name type="scientific">Candidatus Blautia pullistercoris</name>
    <dbReference type="NCBI Taxonomy" id="2838499"/>
    <lineage>
        <taxon>Bacteria</taxon>
        <taxon>Bacillati</taxon>
        <taxon>Bacillota</taxon>
        <taxon>Clostridia</taxon>
        <taxon>Lachnospirales</taxon>
        <taxon>Lachnospiraceae</taxon>
        <taxon>Blautia</taxon>
    </lineage>
</organism>
<evidence type="ECO:0000256" key="3">
    <source>
        <dbReference type="HAMAP-Rule" id="MF_00197"/>
    </source>
</evidence>
<dbReference type="Proteomes" id="UP000824230">
    <property type="component" value="Unassembled WGS sequence"/>
</dbReference>
<evidence type="ECO:0000313" key="5">
    <source>
        <dbReference type="EMBL" id="HIX37015.1"/>
    </source>
</evidence>
<accession>A0A9D1VKE2</accession>
<evidence type="ECO:0000256" key="1">
    <source>
        <dbReference type="ARBA" id="ARBA00010219"/>
    </source>
</evidence>
<dbReference type="SUPFAM" id="SSF54506">
    <property type="entry name" value="Diaminopimelate epimerase-like"/>
    <property type="match status" value="2"/>
</dbReference>
<feature type="binding site" evidence="3">
    <location>
        <position position="191"/>
    </location>
    <ligand>
        <name>substrate</name>
    </ligand>
</feature>
<reference evidence="5" key="2">
    <citation type="submission" date="2021-04" db="EMBL/GenBank/DDBJ databases">
        <authorList>
            <person name="Gilroy R."/>
        </authorList>
    </citation>
    <scope>NUCLEOTIDE SEQUENCE</scope>
    <source>
        <strain evidence="5">ChiHjej12B11-1927</strain>
    </source>
</reference>